<dbReference type="InterPro" id="IPR043504">
    <property type="entry name" value="Peptidase_S1_PA_chymotrypsin"/>
</dbReference>
<gene>
    <name evidence="3" type="ORF">OSB1V03_LOCUS9169</name>
</gene>
<dbReference type="PROSITE" id="PS50240">
    <property type="entry name" value="TRYPSIN_DOM"/>
    <property type="match status" value="1"/>
</dbReference>
<dbReference type="InterPro" id="IPR001254">
    <property type="entry name" value="Trypsin_dom"/>
</dbReference>
<evidence type="ECO:0000313" key="3">
    <source>
        <dbReference type="EMBL" id="CAD7628748.1"/>
    </source>
</evidence>
<evidence type="ECO:0000256" key="1">
    <source>
        <dbReference type="ARBA" id="ARBA00023157"/>
    </source>
</evidence>
<dbReference type="EMBL" id="OC860632">
    <property type="protein sequence ID" value="CAD7628748.1"/>
    <property type="molecule type" value="Genomic_DNA"/>
</dbReference>
<organism evidence="3">
    <name type="scientific">Medioppia subpectinata</name>
    <dbReference type="NCBI Taxonomy" id="1979941"/>
    <lineage>
        <taxon>Eukaryota</taxon>
        <taxon>Metazoa</taxon>
        <taxon>Ecdysozoa</taxon>
        <taxon>Arthropoda</taxon>
        <taxon>Chelicerata</taxon>
        <taxon>Arachnida</taxon>
        <taxon>Acari</taxon>
        <taxon>Acariformes</taxon>
        <taxon>Sarcoptiformes</taxon>
        <taxon>Oribatida</taxon>
        <taxon>Brachypylina</taxon>
        <taxon>Oppioidea</taxon>
        <taxon>Oppiidae</taxon>
        <taxon>Medioppia</taxon>
    </lineage>
</organism>
<dbReference type="Gene3D" id="2.40.10.10">
    <property type="entry name" value="Trypsin-like serine proteases"/>
    <property type="match status" value="1"/>
</dbReference>
<evidence type="ECO:0000259" key="2">
    <source>
        <dbReference type="PROSITE" id="PS50240"/>
    </source>
</evidence>
<proteinExistence type="predicted"/>
<dbReference type="PANTHER" id="PTHR24252">
    <property type="entry name" value="ACROSIN-RELATED"/>
    <property type="match status" value="1"/>
</dbReference>
<protein>
    <recommendedName>
        <fullName evidence="2">Peptidase S1 domain-containing protein</fullName>
    </recommendedName>
</protein>
<dbReference type="InterPro" id="IPR009003">
    <property type="entry name" value="Peptidase_S1_PA"/>
</dbReference>
<feature type="non-terminal residue" evidence="3">
    <location>
        <position position="1"/>
    </location>
</feature>
<dbReference type="FunFam" id="2.40.10.10:FF:000068">
    <property type="entry name" value="transmembrane protease serine 2"/>
    <property type="match status" value="1"/>
</dbReference>
<dbReference type="PRINTS" id="PR00722">
    <property type="entry name" value="CHYMOTRYPSIN"/>
</dbReference>
<dbReference type="CDD" id="cd00190">
    <property type="entry name" value="Tryp_SPc"/>
    <property type="match status" value="1"/>
</dbReference>
<name>A0A7R9Q289_9ACAR</name>
<dbReference type="InterPro" id="IPR001314">
    <property type="entry name" value="Peptidase_S1A"/>
</dbReference>
<dbReference type="AlphaFoldDB" id="A0A7R9Q289"/>
<evidence type="ECO:0000313" key="4">
    <source>
        <dbReference type="Proteomes" id="UP000759131"/>
    </source>
</evidence>
<feature type="non-terminal residue" evidence="3">
    <location>
        <position position="196"/>
    </location>
</feature>
<dbReference type="PROSITE" id="PS00134">
    <property type="entry name" value="TRYPSIN_HIS"/>
    <property type="match status" value="1"/>
</dbReference>
<dbReference type="OrthoDB" id="6514235at2759"/>
<feature type="domain" description="Peptidase S1" evidence="2">
    <location>
        <begin position="18"/>
        <end position="196"/>
    </location>
</feature>
<dbReference type="GO" id="GO:0004252">
    <property type="term" value="F:serine-type endopeptidase activity"/>
    <property type="evidence" value="ECO:0007669"/>
    <property type="project" value="InterPro"/>
</dbReference>
<dbReference type="Pfam" id="PF00089">
    <property type="entry name" value="Trypsin"/>
    <property type="match status" value="1"/>
</dbReference>
<reference evidence="3" key="1">
    <citation type="submission" date="2020-11" db="EMBL/GenBank/DDBJ databases">
        <authorList>
            <person name="Tran Van P."/>
        </authorList>
    </citation>
    <scope>NUCLEOTIDE SEQUENCE</scope>
</reference>
<dbReference type="EMBL" id="CAJPIZ010006057">
    <property type="protein sequence ID" value="CAG2109178.1"/>
    <property type="molecule type" value="Genomic_DNA"/>
</dbReference>
<accession>A0A7R9Q289</accession>
<dbReference type="Proteomes" id="UP000759131">
    <property type="component" value="Unassembled WGS sequence"/>
</dbReference>
<keyword evidence="1" id="KW-1015">Disulfide bond</keyword>
<dbReference type="SMART" id="SM00020">
    <property type="entry name" value="Tryp_SPc"/>
    <property type="match status" value="1"/>
</dbReference>
<dbReference type="GO" id="GO:0006508">
    <property type="term" value="P:proteolysis"/>
    <property type="evidence" value="ECO:0007669"/>
    <property type="project" value="InterPro"/>
</dbReference>
<dbReference type="InterPro" id="IPR018114">
    <property type="entry name" value="TRYPSIN_HIS"/>
</dbReference>
<sequence length="196" mass="20895">GRIPSYAGLVRNHTNQWIVGGKDAEPGANPHQCSLRRSSHSCGASIISDQWVITAAHCIDGAQPTQLSLRCGTDFHATPGIDYTIAQLIPHPTYDSWTLDYDLGLIRIAGTFSLGSNNINKIALPDQNEELPAADLVTVTGWGTLTEGGALPAVLQTVDVPIVANDLCSQKYDGFNDITERMFCAGIDAGGQDSCQ</sequence>
<dbReference type="SUPFAM" id="SSF50494">
    <property type="entry name" value="Trypsin-like serine proteases"/>
    <property type="match status" value="1"/>
</dbReference>
<keyword evidence="4" id="KW-1185">Reference proteome</keyword>
<dbReference type="PANTHER" id="PTHR24252:SF7">
    <property type="entry name" value="HYALIN"/>
    <property type="match status" value="1"/>
</dbReference>